<proteinExistence type="inferred from homology"/>
<feature type="coiled-coil region" evidence="2">
    <location>
        <begin position="357"/>
        <end position="412"/>
    </location>
</feature>
<evidence type="ECO:0000256" key="1">
    <source>
        <dbReference type="ARBA" id="ARBA00010657"/>
    </source>
</evidence>
<dbReference type="AlphaFoldDB" id="A0AAQ2Z851"/>
<dbReference type="GO" id="GO:0006310">
    <property type="term" value="P:DNA recombination"/>
    <property type="evidence" value="ECO:0007669"/>
    <property type="project" value="InterPro"/>
</dbReference>
<dbReference type="Pfam" id="PF01076">
    <property type="entry name" value="Mob_Pre"/>
    <property type="match status" value="1"/>
</dbReference>
<dbReference type="Gene3D" id="3.30.930.30">
    <property type="match status" value="1"/>
</dbReference>
<dbReference type="Proteomes" id="UP000294398">
    <property type="component" value="Chromosome"/>
</dbReference>
<sequence>MERTISGMMGNGAINHNTRAFNAKNVDPERSIYNVQFCNTSIKKVYHELFDEALERYNAKQKRSNRKIDNYYEKIRQSKQEKLFHEVILQIGNKDDMNSKSKEGELAKEILIDYMQDFQKRNPNLYVFSAHLHMDEETPHIHIDFVPFIRNSKRGLDTRVSLKGALAEQGFKGGTRGATEWNQWMESEKQELSKVMERYDVQWKHLGTHNKHLSVLDFEKQERQKEVAQLEQTLSDNKVELNNILYQQIMAEEKTEQIRKEGEVIRQEVSELSAESDWLKEQTEILSEDKEKLLSENENLESQQKKLQREINKMVQSKETMERNIHTYDEDEKWQLPEPGTLMSAKAYRDKKALPLVQKLKELVKNLTLKCIQLTEQVKKLTVKVDRQQNQISRLTDKAMEQNDMIERLQEKVSDLGHLERYFGKERVQAIVEQSKTIEQAERAEKRPKRAYDMGR</sequence>
<feature type="coiled-coil region" evidence="2">
    <location>
        <begin position="283"/>
        <end position="324"/>
    </location>
</feature>
<organism evidence="3 4">
    <name type="scientific">Roseburia intestinalis L1-82</name>
    <dbReference type="NCBI Taxonomy" id="536231"/>
    <lineage>
        <taxon>Bacteria</taxon>
        <taxon>Bacillati</taxon>
        <taxon>Bacillota</taxon>
        <taxon>Clostridia</taxon>
        <taxon>Lachnospirales</taxon>
        <taxon>Lachnospiraceae</taxon>
        <taxon>Roseburia</taxon>
    </lineage>
</organism>
<protein>
    <recommendedName>
        <fullName evidence="5">Plasmid recombination enzyme</fullName>
    </recommendedName>
</protein>
<reference evidence="3 4" key="1">
    <citation type="submission" date="2018-09" db="EMBL/GenBank/DDBJ databases">
        <authorList>
            <person name="Petit M.-A."/>
            <person name="Lossouarn J."/>
        </authorList>
    </citation>
    <scope>NUCLEOTIDE SEQUENCE [LARGE SCALE GENOMIC DNA]</scope>
    <source>
        <strain evidence="3 4">L1-82</strain>
    </source>
</reference>
<keyword evidence="4" id="KW-1185">Reference proteome</keyword>
<comment type="similarity">
    <text evidence="1">Belongs to the plasmid mobilization pre family.</text>
</comment>
<dbReference type="InterPro" id="IPR001668">
    <property type="entry name" value="Mob_Pre"/>
</dbReference>
<evidence type="ECO:0008006" key="5">
    <source>
        <dbReference type="Google" id="ProtNLM"/>
    </source>
</evidence>
<evidence type="ECO:0000313" key="3">
    <source>
        <dbReference type="EMBL" id="VCV23743.1"/>
    </source>
</evidence>
<dbReference type="GO" id="GO:0003677">
    <property type="term" value="F:DNA binding"/>
    <property type="evidence" value="ECO:0007669"/>
    <property type="project" value="InterPro"/>
</dbReference>
<dbReference type="CDD" id="cd17242">
    <property type="entry name" value="MobM_relaxase"/>
    <property type="match status" value="1"/>
</dbReference>
<gene>
    <name evidence="3" type="ORF">RIL182_03650</name>
</gene>
<feature type="coiled-coil region" evidence="2">
    <location>
        <begin position="54"/>
        <end position="81"/>
    </location>
</feature>
<accession>A0AAQ2Z851</accession>
<keyword evidence="2" id="KW-0175">Coiled coil</keyword>
<dbReference type="EMBL" id="LR027880">
    <property type="protein sequence ID" value="VCV23743.1"/>
    <property type="molecule type" value="Genomic_DNA"/>
</dbReference>
<evidence type="ECO:0000256" key="2">
    <source>
        <dbReference type="SAM" id="Coils"/>
    </source>
</evidence>
<name>A0AAQ2Z851_9FIRM</name>
<evidence type="ECO:0000313" key="4">
    <source>
        <dbReference type="Proteomes" id="UP000294398"/>
    </source>
</evidence>